<dbReference type="EMBL" id="UAUU01000009">
    <property type="protein sequence ID" value="SPZ88008.1"/>
    <property type="molecule type" value="Genomic_DNA"/>
</dbReference>
<evidence type="ECO:0000313" key="2">
    <source>
        <dbReference type="EMBL" id="SPZ88008.1"/>
    </source>
</evidence>
<dbReference type="EMBL" id="CABWMV010000007">
    <property type="protein sequence ID" value="VXC73498.1"/>
    <property type="molecule type" value="Genomic_DNA"/>
</dbReference>
<evidence type="ECO:0000313" key="5">
    <source>
        <dbReference type="Proteomes" id="UP000432350"/>
    </source>
</evidence>
<keyword evidence="1" id="KW-0472">Membrane</keyword>
<keyword evidence="1" id="KW-1133">Transmembrane helix</keyword>
<organism evidence="2 4">
    <name type="scientific">Sphingobacterium multivorum</name>
    <dbReference type="NCBI Taxonomy" id="28454"/>
    <lineage>
        <taxon>Bacteria</taxon>
        <taxon>Pseudomonadati</taxon>
        <taxon>Bacteroidota</taxon>
        <taxon>Sphingobacteriia</taxon>
        <taxon>Sphingobacteriales</taxon>
        <taxon>Sphingobacteriaceae</taxon>
        <taxon>Sphingobacterium</taxon>
    </lineage>
</organism>
<dbReference type="GeneID" id="97183126"/>
<dbReference type="RefSeq" id="WP_070562731.1">
    <property type="nucleotide sequence ID" value="NZ_CP068086.1"/>
</dbReference>
<evidence type="ECO:0000313" key="4">
    <source>
        <dbReference type="Proteomes" id="UP000251241"/>
    </source>
</evidence>
<sequence>MENQIDNSCTTIDAGKAKGIILLVAVVFGALIGFTANETFLSIFGGAIVGLIIAAIFNSVIYPQKPSDR</sequence>
<protein>
    <submittedName>
        <fullName evidence="2">Uncharacterized protein</fullName>
    </submittedName>
</protein>
<accession>A0A654B200</accession>
<dbReference type="AlphaFoldDB" id="A0A2X2J1W2"/>
<evidence type="ECO:0000313" key="3">
    <source>
        <dbReference type="EMBL" id="VXC73498.1"/>
    </source>
</evidence>
<reference evidence="3 5" key="2">
    <citation type="submission" date="2019-10" db="EMBL/GenBank/DDBJ databases">
        <authorList>
            <person name="Karimi E."/>
        </authorList>
    </citation>
    <scope>NUCLEOTIDE SEQUENCE [LARGE SCALE GENOMIC DNA]</scope>
    <source>
        <strain evidence="3">Sphingobacterium sp. 8BC</strain>
    </source>
</reference>
<reference evidence="2 4" key="1">
    <citation type="submission" date="2018-06" db="EMBL/GenBank/DDBJ databases">
        <authorList>
            <consortium name="Pathogen Informatics"/>
            <person name="Doyle S."/>
        </authorList>
    </citation>
    <scope>NUCLEOTIDE SEQUENCE [LARGE SCALE GENOMIC DNA]</scope>
    <source>
        <strain evidence="2 4">NCTC11343</strain>
    </source>
</reference>
<dbReference type="Proteomes" id="UP000432350">
    <property type="component" value="Unassembled WGS sequence"/>
</dbReference>
<accession>A0A2X2J1W2</accession>
<keyword evidence="1" id="KW-0812">Transmembrane</keyword>
<evidence type="ECO:0000256" key="1">
    <source>
        <dbReference type="SAM" id="Phobius"/>
    </source>
</evidence>
<feature type="transmembrane region" description="Helical" evidence="1">
    <location>
        <begin position="20"/>
        <end position="37"/>
    </location>
</feature>
<feature type="transmembrane region" description="Helical" evidence="1">
    <location>
        <begin position="43"/>
        <end position="62"/>
    </location>
</feature>
<dbReference type="Proteomes" id="UP000251241">
    <property type="component" value="Unassembled WGS sequence"/>
</dbReference>
<proteinExistence type="predicted"/>
<gene>
    <name evidence="2" type="ORF">NCTC11343_03242</name>
    <name evidence="3" type="ORF">SPHINGO8BC_150720</name>
</gene>
<name>A0A2X2J1W2_SPHMU</name>